<comment type="subcellular location">
    <subcellularLocation>
        <location evidence="1">Cytoplasm</location>
    </subcellularLocation>
</comment>
<dbReference type="RefSeq" id="XP_029312491.1">
    <property type="nucleotide sequence ID" value="XM_029456631.1"/>
</dbReference>
<feature type="compositionally biased region" description="Polar residues" evidence="6">
    <location>
        <begin position="201"/>
        <end position="214"/>
    </location>
</feature>
<feature type="compositionally biased region" description="Pro residues" evidence="6">
    <location>
        <begin position="320"/>
        <end position="331"/>
    </location>
</feature>
<evidence type="ECO:0000256" key="3">
    <source>
        <dbReference type="ARBA" id="ARBA00022490"/>
    </source>
</evidence>
<feature type="domain" description="Abl-interactor homeo-domain homologous" evidence="7">
    <location>
        <begin position="104"/>
        <end position="172"/>
    </location>
</feature>
<dbReference type="PANTHER" id="PTHR10460:SF60">
    <property type="entry name" value="ABI GENE FAMILY MEMBER 3"/>
    <property type="match status" value="1"/>
</dbReference>
<sequence>MGEMTEQKNLSEVVTQIFKEAPDARRNLADNHNNLLRVADYCENNFLQAKDSSKAVEEAKALAAQALASVTYQINSVASTLLKLLDSQAMQIKDIESSVNLLSLAAAIHLESVARREIGAFTTPKNRTRTKFVTPPTSGKEPERGYSRVPISFSILDSTGHCFELPEQQPRKGDSTESTQSAAEFTVSNFGIAVPPPSVPTLPNVSNPTDNSTLPAPPPAELDPSMAGPPPPPPPSSMDTGFPPPPPSLTSPTCLPPPPPPPPISPSNGAYPPPPPPVAGGVPLPPPPPPPPPSHTGTSGSVPPPPPPPPPPHTGTSGSVPPPPPPPPPPF</sequence>
<dbReference type="GO" id="GO:0017124">
    <property type="term" value="F:SH3 domain binding"/>
    <property type="evidence" value="ECO:0007669"/>
    <property type="project" value="TreeGrafter"/>
</dbReference>
<dbReference type="PANTHER" id="PTHR10460">
    <property type="entry name" value="ABL INTERACTOR FAMILY MEMBER"/>
    <property type="match status" value="1"/>
</dbReference>
<organism evidence="8 9">
    <name type="scientific">Cottoperca gobio</name>
    <name type="common">Frogmouth</name>
    <name type="synonym">Aphritis gobio</name>
    <dbReference type="NCBI Taxonomy" id="56716"/>
    <lineage>
        <taxon>Eukaryota</taxon>
        <taxon>Metazoa</taxon>
        <taxon>Chordata</taxon>
        <taxon>Craniata</taxon>
        <taxon>Vertebrata</taxon>
        <taxon>Euteleostomi</taxon>
        <taxon>Actinopterygii</taxon>
        <taxon>Neopterygii</taxon>
        <taxon>Teleostei</taxon>
        <taxon>Neoteleostei</taxon>
        <taxon>Acanthomorphata</taxon>
        <taxon>Eupercaria</taxon>
        <taxon>Perciformes</taxon>
        <taxon>Notothenioidei</taxon>
        <taxon>Bovichtidae</taxon>
        <taxon>Cottoperca</taxon>
    </lineage>
</organism>
<evidence type="ECO:0000256" key="4">
    <source>
        <dbReference type="ARBA" id="ARBA00022553"/>
    </source>
</evidence>
<dbReference type="AlphaFoldDB" id="A0A6J2RQG9"/>
<accession>A0A6J2RQG9</accession>
<dbReference type="Gene3D" id="6.10.140.1620">
    <property type="match status" value="1"/>
</dbReference>
<dbReference type="GeneID" id="115024790"/>
<comment type="similarity">
    <text evidence="2">Belongs to the ABI family.</text>
</comment>
<name>A0A6J2RQG9_COTGO</name>
<evidence type="ECO:0000256" key="1">
    <source>
        <dbReference type="ARBA" id="ARBA00004496"/>
    </source>
</evidence>
<keyword evidence="5" id="KW-0175">Coiled coil</keyword>
<feature type="region of interest" description="Disordered" evidence="6">
    <location>
        <begin position="127"/>
        <end position="148"/>
    </location>
</feature>
<dbReference type="KEGG" id="cgob:115024790"/>
<dbReference type="Proteomes" id="UP000504630">
    <property type="component" value="Chromosome 19"/>
</dbReference>
<dbReference type="InterPro" id="IPR012849">
    <property type="entry name" value="Abl-interactor_HHR_dom"/>
</dbReference>
<keyword evidence="4" id="KW-0597">Phosphoprotein</keyword>
<dbReference type="GO" id="GO:0001764">
    <property type="term" value="P:neuron migration"/>
    <property type="evidence" value="ECO:0007669"/>
    <property type="project" value="TreeGrafter"/>
</dbReference>
<evidence type="ECO:0000259" key="7">
    <source>
        <dbReference type="Pfam" id="PF07815"/>
    </source>
</evidence>
<evidence type="ECO:0000313" key="9">
    <source>
        <dbReference type="RefSeq" id="XP_029312491.1"/>
    </source>
</evidence>
<evidence type="ECO:0000256" key="2">
    <source>
        <dbReference type="ARBA" id="ARBA00010020"/>
    </source>
</evidence>
<dbReference type="InParanoid" id="A0A6J2RQG9"/>
<dbReference type="GO" id="GO:0098858">
    <property type="term" value="C:actin-based cell projection"/>
    <property type="evidence" value="ECO:0007669"/>
    <property type="project" value="TreeGrafter"/>
</dbReference>
<dbReference type="GO" id="GO:0031209">
    <property type="term" value="C:SCAR complex"/>
    <property type="evidence" value="ECO:0007669"/>
    <property type="project" value="TreeGrafter"/>
</dbReference>
<dbReference type="GO" id="GO:0035591">
    <property type="term" value="F:signaling adaptor activity"/>
    <property type="evidence" value="ECO:0007669"/>
    <property type="project" value="TreeGrafter"/>
</dbReference>
<dbReference type="GO" id="GO:0030027">
    <property type="term" value="C:lamellipodium"/>
    <property type="evidence" value="ECO:0007669"/>
    <property type="project" value="TreeGrafter"/>
</dbReference>
<feature type="compositionally biased region" description="Pro residues" evidence="6">
    <location>
        <begin position="215"/>
        <end position="294"/>
    </location>
</feature>
<keyword evidence="8" id="KW-1185">Reference proteome</keyword>
<feature type="compositionally biased region" description="Pro residues" evidence="6">
    <location>
        <begin position="302"/>
        <end position="313"/>
    </location>
</feature>
<feature type="region of interest" description="Disordered" evidence="6">
    <location>
        <begin position="198"/>
        <end position="331"/>
    </location>
</feature>
<dbReference type="OrthoDB" id="5971719at2759"/>
<dbReference type="CTD" id="566059"/>
<keyword evidence="3" id="KW-0963">Cytoplasm</keyword>
<gene>
    <name evidence="9" type="primary">abi3b</name>
</gene>
<evidence type="ECO:0000256" key="5">
    <source>
        <dbReference type="ARBA" id="ARBA00023054"/>
    </source>
</evidence>
<dbReference type="InterPro" id="IPR028457">
    <property type="entry name" value="ABI"/>
</dbReference>
<evidence type="ECO:0000313" key="8">
    <source>
        <dbReference type="Proteomes" id="UP000504630"/>
    </source>
</evidence>
<reference evidence="9" key="1">
    <citation type="submission" date="2025-08" db="UniProtKB">
        <authorList>
            <consortium name="RefSeq"/>
        </authorList>
    </citation>
    <scope>IDENTIFICATION</scope>
</reference>
<protein>
    <submittedName>
        <fullName evidence="9">Abl interactor 1</fullName>
    </submittedName>
</protein>
<proteinExistence type="inferred from homology"/>
<dbReference type="Pfam" id="PF07815">
    <property type="entry name" value="Abi_HHR"/>
    <property type="match status" value="1"/>
</dbReference>
<evidence type="ECO:0000256" key="6">
    <source>
        <dbReference type="SAM" id="MobiDB-lite"/>
    </source>
</evidence>